<dbReference type="KEGG" id="aalg:AREALGSMS7_05007"/>
<proteinExistence type="predicted"/>
<organism evidence="1 2">
    <name type="scientific">Arenibacter algicola</name>
    <dbReference type="NCBI Taxonomy" id="616991"/>
    <lineage>
        <taxon>Bacteria</taxon>
        <taxon>Pseudomonadati</taxon>
        <taxon>Bacteroidota</taxon>
        <taxon>Flavobacteriia</taxon>
        <taxon>Flavobacteriales</taxon>
        <taxon>Flavobacteriaceae</taxon>
        <taxon>Arenibacter</taxon>
    </lineage>
</organism>
<name>A0A221V456_9FLAO</name>
<dbReference type="AlphaFoldDB" id="A0A221V456"/>
<reference evidence="1 2" key="1">
    <citation type="submission" date="2017-07" db="EMBL/GenBank/DDBJ databases">
        <title>Genome Sequence of Arenibacter algicola Strain SMS7 Isolated from a culture of the Diatom Skeletonema marinoi.</title>
        <authorList>
            <person name="Topel M."/>
            <person name="Pinder M.I.M."/>
            <person name="Johansson O.N."/>
            <person name="Kourtchenko O."/>
            <person name="Godhe A."/>
            <person name="Clarke A.K."/>
        </authorList>
    </citation>
    <scope>NUCLEOTIDE SEQUENCE [LARGE SCALE GENOMIC DNA]</scope>
    <source>
        <strain evidence="1 2">SMS7</strain>
        <plasmid evidence="2">Plasmid psms7</plasmid>
    </source>
</reference>
<gene>
    <name evidence="1" type="ORF">AREALGSMS7_05007</name>
</gene>
<protein>
    <submittedName>
        <fullName evidence="1">Uncharacterized protein</fullName>
    </submittedName>
</protein>
<geneLocation type="plasmid" evidence="2">
    <name>psms7</name>
</geneLocation>
<evidence type="ECO:0000313" key="1">
    <source>
        <dbReference type="EMBL" id="ASO08382.1"/>
    </source>
</evidence>
<dbReference type="EMBL" id="CP022516">
    <property type="protein sequence ID" value="ASO08382.1"/>
    <property type="molecule type" value="Genomic_DNA"/>
</dbReference>
<evidence type="ECO:0000313" key="2">
    <source>
        <dbReference type="Proteomes" id="UP000204551"/>
    </source>
</evidence>
<accession>A0A221V456</accession>
<sequence length="124" mass="14884">MEHPNKEQRDNQAKMLEQLPKELREEHAQIFRLGNAAYIYHSLASEELEPTEEDFEEWLEGLPDNVGTDMKARGFEECRGIFSFTRYVMEKNDIGMDEWMEQNLSEEDYRAYSEMHRKMKERNS</sequence>
<dbReference type="RefSeq" id="WP_093980744.1">
    <property type="nucleotide sequence ID" value="NZ_CP022516.1"/>
</dbReference>
<dbReference type="Proteomes" id="UP000204551">
    <property type="component" value="Plasmid pSMS7"/>
</dbReference>
<keyword evidence="1" id="KW-0614">Plasmid</keyword>